<evidence type="ECO:0000256" key="6">
    <source>
        <dbReference type="ARBA" id="ARBA00023328"/>
    </source>
</evidence>
<dbReference type="InterPro" id="IPR012485">
    <property type="entry name" value="CENP-I"/>
</dbReference>
<dbReference type="Pfam" id="PF07778">
    <property type="entry name" value="CENP-I"/>
    <property type="match status" value="1"/>
</dbReference>
<protein>
    <recommendedName>
        <fullName evidence="9">Centromere protein I</fullName>
    </recommendedName>
</protein>
<dbReference type="InParanoid" id="C4JR43"/>
<dbReference type="PANTHER" id="PTHR48208">
    <property type="entry name" value="CENTROMERE PROTEIN I"/>
    <property type="match status" value="1"/>
</dbReference>
<evidence type="ECO:0000256" key="1">
    <source>
        <dbReference type="ARBA" id="ARBA00004123"/>
    </source>
</evidence>
<keyword evidence="6" id="KW-0137">Centromere</keyword>
<dbReference type="EMBL" id="CH476616">
    <property type="protein sequence ID" value="EEP78679.1"/>
    <property type="molecule type" value="Genomic_DNA"/>
</dbReference>
<evidence type="ECO:0000313" key="7">
    <source>
        <dbReference type="EMBL" id="EEP78679.1"/>
    </source>
</evidence>
<dbReference type="eggNOG" id="ENOG502QU9H">
    <property type="taxonomic scope" value="Eukaryota"/>
</dbReference>
<dbReference type="GO" id="GO:0034080">
    <property type="term" value="P:CENP-A containing chromatin assembly"/>
    <property type="evidence" value="ECO:0007669"/>
    <property type="project" value="TreeGrafter"/>
</dbReference>
<dbReference type="GO" id="GO:0005634">
    <property type="term" value="C:nucleus"/>
    <property type="evidence" value="ECO:0007669"/>
    <property type="project" value="UniProtKB-SubCell"/>
</dbReference>
<dbReference type="Proteomes" id="UP000002058">
    <property type="component" value="Unassembled WGS sequence"/>
</dbReference>
<dbReference type="GO" id="GO:0000070">
    <property type="term" value="P:mitotic sister chromatid segregation"/>
    <property type="evidence" value="ECO:0007669"/>
    <property type="project" value="TreeGrafter"/>
</dbReference>
<comment type="subcellular location">
    <subcellularLocation>
        <location evidence="2">Chromosome</location>
        <location evidence="2">Centromere</location>
    </subcellularLocation>
    <subcellularLocation>
        <location evidence="1">Nucleus</location>
    </subcellularLocation>
</comment>
<dbReference type="OrthoDB" id="378564at2759"/>
<evidence type="ECO:0000313" key="8">
    <source>
        <dbReference type="Proteomes" id="UP000002058"/>
    </source>
</evidence>
<evidence type="ECO:0000256" key="3">
    <source>
        <dbReference type="ARBA" id="ARBA00005470"/>
    </source>
</evidence>
<reference evidence="8" key="1">
    <citation type="journal article" date="2009" name="Genome Res.">
        <title>Comparative genomic analyses of the human fungal pathogens Coccidioides and their relatives.</title>
        <authorList>
            <person name="Sharpton T.J."/>
            <person name="Stajich J.E."/>
            <person name="Rounsley S.D."/>
            <person name="Gardner M.J."/>
            <person name="Wortman J.R."/>
            <person name="Jordar V.S."/>
            <person name="Maiti R."/>
            <person name="Kodira C.D."/>
            <person name="Neafsey D.E."/>
            <person name="Zeng Q."/>
            <person name="Hung C.-Y."/>
            <person name="McMahan C."/>
            <person name="Muszewska A."/>
            <person name="Grynberg M."/>
            <person name="Mandel M.A."/>
            <person name="Kellner E.M."/>
            <person name="Barker B.M."/>
            <person name="Galgiani J.N."/>
            <person name="Orbach M.J."/>
            <person name="Kirkland T.N."/>
            <person name="Cole G.T."/>
            <person name="Henn M.R."/>
            <person name="Birren B.W."/>
            <person name="Taylor J.W."/>
        </authorList>
    </citation>
    <scope>NUCLEOTIDE SEQUENCE [LARGE SCALE GENOMIC DNA]</scope>
    <source>
        <strain evidence="8">UAMH 1704</strain>
    </source>
</reference>
<dbReference type="OMA" id="LRTHICH"/>
<accession>C4JR43</accession>
<dbReference type="GO" id="GO:0000939">
    <property type="term" value="C:inner kinetochore"/>
    <property type="evidence" value="ECO:0007669"/>
    <property type="project" value="TreeGrafter"/>
</dbReference>
<dbReference type="VEuPathDB" id="FungiDB:UREG_03525"/>
<sequence>MQATTSPKEDSGLASRSWTLEEAIAQLEDVAFLPKAQRHVNVTDVAKTIASLAYESGIGTDLLDRLVTVIVKSKNLDQTTTTNLVKNLYPSERVQLGIVAKIACALGPTKTKPSPATQNLLLRWLILVYDGLEDQSYISKLYAVLFDNLDMISLRRSLCHILSLATRRKHVKPFRIQALMELIRNTGDEEKELMGLLRVFKSYYPEIIVGETGSLRRRATYIFKHPDTEWTAHMRALQENAAKAAANSAQRTFQVVRREGVKRSRIEVVIPSVQTSKVHQGYASLEELRSVRDFVQKLDKVQLPNQIASALADPLVQKYLLLVENTQATQRMESWLASFFEDELDIISSGDMDTSEHLEYVLYLLVGYARFTKVGSSDSQLIVI</sequence>
<gene>
    <name evidence="7" type="ORF">UREG_03525</name>
</gene>
<dbReference type="STRING" id="336963.C4JR43"/>
<dbReference type="KEGG" id="ure:UREG_03525"/>
<evidence type="ECO:0000256" key="4">
    <source>
        <dbReference type="ARBA" id="ARBA00022454"/>
    </source>
</evidence>
<dbReference type="CDD" id="cd22647">
    <property type="entry name" value="CTF3_NTD_HEAT"/>
    <property type="match status" value="1"/>
</dbReference>
<dbReference type="RefSeq" id="XP_002544008.1">
    <property type="nucleotide sequence ID" value="XM_002543962.1"/>
</dbReference>
<evidence type="ECO:0008006" key="9">
    <source>
        <dbReference type="Google" id="ProtNLM"/>
    </source>
</evidence>
<dbReference type="PANTHER" id="PTHR48208:SF2">
    <property type="entry name" value="CENTROMERE PROTEIN I"/>
    <property type="match status" value="1"/>
</dbReference>
<dbReference type="GeneID" id="8437427"/>
<dbReference type="HOGENOM" id="CLU_720010_0_0_1"/>
<keyword evidence="5" id="KW-0539">Nucleus</keyword>
<proteinExistence type="inferred from homology"/>
<name>C4JR43_UNCRE</name>
<evidence type="ECO:0000256" key="5">
    <source>
        <dbReference type="ARBA" id="ARBA00023242"/>
    </source>
</evidence>
<comment type="similarity">
    <text evidence="3">Belongs to the CENP-I/CTF3 family.</text>
</comment>
<keyword evidence="8" id="KW-1185">Reference proteome</keyword>
<keyword evidence="4" id="KW-0158">Chromosome</keyword>
<organism evidence="7 8">
    <name type="scientific">Uncinocarpus reesii (strain UAMH 1704)</name>
    <dbReference type="NCBI Taxonomy" id="336963"/>
    <lineage>
        <taxon>Eukaryota</taxon>
        <taxon>Fungi</taxon>
        <taxon>Dikarya</taxon>
        <taxon>Ascomycota</taxon>
        <taxon>Pezizomycotina</taxon>
        <taxon>Eurotiomycetes</taxon>
        <taxon>Eurotiomycetidae</taxon>
        <taxon>Onygenales</taxon>
        <taxon>Onygenaceae</taxon>
        <taxon>Uncinocarpus</taxon>
    </lineage>
</organism>
<evidence type="ECO:0000256" key="2">
    <source>
        <dbReference type="ARBA" id="ARBA00004584"/>
    </source>
</evidence>
<dbReference type="AlphaFoldDB" id="C4JR43"/>